<evidence type="ECO:0000313" key="2">
    <source>
        <dbReference type="EMBL" id="BDG04767.1"/>
    </source>
</evidence>
<evidence type="ECO:0000313" key="3">
    <source>
        <dbReference type="Proteomes" id="UP001162891"/>
    </source>
</evidence>
<sequence>MTRETRSAASLALAAAVSLMGSALLLKGGRALPVMTGGAPEDHPGILLVAVVVLLAATGVLLLAMAGKGLLDSRRHPHAH</sequence>
<accession>A0ABM7WZ54</accession>
<keyword evidence="1" id="KW-0472">Membrane</keyword>
<gene>
    <name evidence="2" type="ORF">AMOR_37630</name>
</gene>
<evidence type="ECO:0000256" key="1">
    <source>
        <dbReference type="SAM" id="Phobius"/>
    </source>
</evidence>
<name>A0ABM7WZ54_9BACT</name>
<feature type="transmembrane region" description="Helical" evidence="1">
    <location>
        <begin position="47"/>
        <end position="66"/>
    </location>
</feature>
<keyword evidence="1" id="KW-1133">Transmembrane helix</keyword>
<dbReference type="EMBL" id="AP025591">
    <property type="protein sequence ID" value="BDG04767.1"/>
    <property type="molecule type" value="Genomic_DNA"/>
</dbReference>
<keyword evidence="1" id="KW-0812">Transmembrane</keyword>
<protein>
    <submittedName>
        <fullName evidence="2">Uncharacterized protein</fullName>
    </submittedName>
</protein>
<dbReference type="RefSeq" id="WP_248353242.1">
    <property type="nucleotide sequence ID" value="NZ_AP025591.1"/>
</dbReference>
<dbReference type="Proteomes" id="UP001162891">
    <property type="component" value="Chromosome"/>
</dbReference>
<reference evidence="3" key="1">
    <citation type="journal article" date="2022" name="Int. J. Syst. Evol. Microbiol.">
        <title>Anaeromyxobacter oryzae sp. nov., Anaeromyxobacter diazotrophicus sp. nov. and Anaeromyxobacter paludicola sp. nov., isolated from paddy soils.</title>
        <authorList>
            <person name="Itoh H."/>
            <person name="Xu Z."/>
            <person name="Mise K."/>
            <person name="Masuda Y."/>
            <person name="Ushijima N."/>
            <person name="Hayakawa C."/>
            <person name="Shiratori Y."/>
            <person name="Senoo K."/>
        </authorList>
    </citation>
    <scope>NUCLEOTIDE SEQUENCE [LARGE SCALE GENOMIC DNA]</scope>
    <source>
        <strain evidence="3">Red232</strain>
    </source>
</reference>
<proteinExistence type="predicted"/>
<keyword evidence="3" id="KW-1185">Reference proteome</keyword>
<organism evidence="2 3">
    <name type="scientific">Anaeromyxobacter oryzae</name>
    <dbReference type="NCBI Taxonomy" id="2918170"/>
    <lineage>
        <taxon>Bacteria</taxon>
        <taxon>Pseudomonadati</taxon>
        <taxon>Myxococcota</taxon>
        <taxon>Myxococcia</taxon>
        <taxon>Myxococcales</taxon>
        <taxon>Cystobacterineae</taxon>
        <taxon>Anaeromyxobacteraceae</taxon>
        <taxon>Anaeromyxobacter</taxon>
    </lineage>
</organism>